<evidence type="ECO:0008006" key="5">
    <source>
        <dbReference type="Google" id="ProtNLM"/>
    </source>
</evidence>
<keyword evidence="4" id="KW-1185">Reference proteome</keyword>
<keyword evidence="2" id="KW-0732">Signal</keyword>
<feature type="region of interest" description="Disordered" evidence="1">
    <location>
        <begin position="63"/>
        <end position="88"/>
    </location>
</feature>
<dbReference type="Proteomes" id="UP001597526">
    <property type="component" value="Unassembled WGS sequence"/>
</dbReference>
<evidence type="ECO:0000256" key="2">
    <source>
        <dbReference type="SAM" id="SignalP"/>
    </source>
</evidence>
<dbReference type="EMBL" id="JBHULB010000082">
    <property type="protein sequence ID" value="MFD2588892.1"/>
    <property type="molecule type" value="Genomic_DNA"/>
</dbReference>
<organism evidence="3 4">
    <name type="scientific">Croceitalea marina</name>
    <dbReference type="NCBI Taxonomy" id="1775166"/>
    <lineage>
        <taxon>Bacteria</taxon>
        <taxon>Pseudomonadati</taxon>
        <taxon>Bacteroidota</taxon>
        <taxon>Flavobacteriia</taxon>
        <taxon>Flavobacteriales</taxon>
        <taxon>Flavobacteriaceae</taxon>
        <taxon>Croceitalea</taxon>
    </lineage>
</organism>
<feature type="compositionally biased region" description="Basic and acidic residues" evidence="1">
    <location>
        <begin position="75"/>
        <end position="88"/>
    </location>
</feature>
<evidence type="ECO:0000256" key="1">
    <source>
        <dbReference type="SAM" id="MobiDB-lite"/>
    </source>
</evidence>
<comment type="caution">
    <text evidence="3">The sequence shown here is derived from an EMBL/GenBank/DDBJ whole genome shotgun (WGS) entry which is preliminary data.</text>
</comment>
<protein>
    <recommendedName>
        <fullName evidence="5">DUF4412 domain-containing protein</fullName>
    </recommendedName>
</protein>
<sequence length="449" mass="50306">MNRSLKLLVFLILLSGFQSVNAQFFKKLKDRAKEAAERTVEIKVEEKAEQKTDQAIDSIFSIGNGKKRNKKRSPKKENQRSKDEKEVSETYGNAIISGPNHGPTEITDIAKPKITLDNSNNTTRISAWWVTHGTDAYDMFDLSIHKEINFDSDLPISLNLPDDASLLLYYDGLLGAYLGSDSMREEDPEFELVYNAPELTGTVILSSYNENIIEFTFDTDGFSGSVLVNDPELIIVEKVKQKTTKVVENEPAFTLKPGKPGFYQFNYEIETLVISSDGESYPISYVLNKEADYFGMKADMSAYGDGDVEGSSVIVMQNGETRIFVDTPMMKMQMSQNMGGQQGQEMPEMGNYNYSKPIKTGNTKTILNYTCYEYIVEQDGGKVSFWAAPDVVIPNWMFGSKDAVEQTGVLGFVLEFTATDKQGTTTSKVTGINDNYKLEINASDYKKMF</sequence>
<dbReference type="RefSeq" id="WP_377768356.1">
    <property type="nucleotide sequence ID" value="NZ_JBHULB010000082.1"/>
</dbReference>
<feature type="signal peptide" evidence="2">
    <location>
        <begin position="1"/>
        <end position="22"/>
    </location>
</feature>
<accession>A0ABW5MZU2</accession>
<gene>
    <name evidence="3" type="ORF">ACFSQJ_18345</name>
</gene>
<evidence type="ECO:0000313" key="3">
    <source>
        <dbReference type="EMBL" id="MFD2588892.1"/>
    </source>
</evidence>
<feature type="chain" id="PRO_5045340371" description="DUF4412 domain-containing protein" evidence="2">
    <location>
        <begin position="23"/>
        <end position="449"/>
    </location>
</feature>
<feature type="compositionally biased region" description="Basic residues" evidence="1">
    <location>
        <begin position="65"/>
        <end position="74"/>
    </location>
</feature>
<evidence type="ECO:0000313" key="4">
    <source>
        <dbReference type="Proteomes" id="UP001597526"/>
    </source>
</evidence>
<proteinExistence type="predicted"/>
<name>A0ABW5MZU2_9FLAO</name>
<reference evidence="4" key="1">
    <citation type="journal article" date="2019" name="Int. J. Syst. Evol. Microbiol.">
        <title>The Global Catalogue of Microorganisms (GCM) 10K type strain sequencing project: providing services to taxonomists for standard genome sequencing and annotation.</title>
        <authorList>
            <consortium name="The Broad Institute Genomics Platform"/>
            <consortium name="The Broad Institute Genome Sequencing Center for Infectious Disease"/>
            <person name="Wu L."/>
            <person name="Ma J."/>
        </authorList>
    </citation>
    <scope>NUCLEOTIDE SEQUENCE [LARGE SCALE GENOMIC DNA]</scope>
    <source>
        <strain evidence="4">KCTC 52368</strain>
    </source>
</reference>